<dbReference type="InterPro" id="IPR050498">
    <property type="entry name" value="Ycf3"/>
</dbReference>
<dbReference type="AlphaFoldDB" id="A0A2K1KBF4"/>
<dbReference type="Gramene" id="Pp3c7_11860V3.1">
    <property type="protein sequence ID" value="Pp3c7_11860V3.1"/>
    <property type="gene ID" value="Pp3c7_11860"/>
</dbReference>
<dbReference type="PANTHER" id="PTHR44858">
    <property type="entry name" value="TETRATRICOPEPTIDE REPEAT PROTEIN 6"/>
    <property type="match status" value="1"/>
</dbReference>
<dbReference type="Pfam" id="PF13432">
    <property type="entry name" value="TPR_16"/>
    <property type="match status" value="2"/>
</dbReference>
<feature type="repeat" description="TPR" evidence="3">
    <location>
        <begin position="237"/>
        <end position="270"/>
    </location>
</feature>
<dbReference type="PaxDb" id="3218-PP1S75_252V6.1"/>
<keyword evidence="2 3" id="KW-0802">TPR repeat</keyword>
<dbReference type="OrthoDB" id="421121at2759"/>
<reference evidence="5" key="3">
    <citation type="submission" date="2020-12" db="UniProtKB">
        <authorList>
            <consortium name="EnsemblPlants"/>
        </authorList>
    </citation>
    <scope>IDENTIFICATION</scope>
</reference>
<dbReference type="PROSITE" id="PS50005">
    <property type="entry name" value="TPR"/>
    <property type="match status" value="3"/>
</dbReference>
<proteinExistence type="predicted"/>
<dbReference type="Pfam" id="PF00515">
    <property type="entry name" value="TPR_1"/>
    <property type="match status" value="1"/>
</dbReference>
<keyword evidence="1" id="KW-0677">Repeat</keyword>
<dbReference type="InterPro" id="IPR019734">
    <property type="entry name" value="TPR_rpt"/>
</dbReference>
<dbReference type="OMA" id="NTFRDID"/>
<sequence>MSLPMPTTMLLSFRASPASVTNAASCHCHSHSHRFLINTFRDIDHGLRTSHLSSASSFSSAAVYLDDVDIAAARTDCQQPNSSGIVNRNAPLNDIKCDGMRPVFEAHGKSSRRRALLAGGLMPVMLLSFPSTNIAGTVTPAKIDLSKAPTHPFDAGDERLREAASLFQKALSAPTVEEEESLWTEVIDKYGNLDAEWVSDIVSRAWGNRGNSRSRQGKMEEALADFDRSIELAPYAADPVLNRGVTLESLGRYEEAAADYEAVLLAQPNDPAAWNNLGNVKAASGLWDEALSNYRRAVQIAPEFSFAAANYALILYQVGKENEAFKQFRSLLRKYPEFPDVRAALAVTLYAQGLTAEAETNWGRVEDLRYRDRNWVRNTRKWPPRLVKALEGFLDVKAVAK</sequence>
<dbReference type="GeneID" id="112284835"/>
<dbReference type="Gene3D" id="1.25.40.10">
    <property type="entry name" value="Tetratricopeptide repeat domain"/>
    <property type="match status" value="1"/>
</dbReference>
<reference evidence="4 6" key="1">
    <citation type="journal article" date="2008" name="Science">
        <title>The Physcomitrella genome reveals evolutionary insights into the conquest of land by plants.</title>
        <authorList>
            <person name="Rensing S."/>
            <person name="Lang D."/>
            <person name="Zimmer A."/>
            <person name="Terry A."/>
            <person name="Salamov A."/>
            <person name="Shapiro H."/>
            <person name="Nishiyama T."/>
            <person name="Perroud P.-F."/>
            <person name="Lindquist E."/>
            <person name="Kamisugi Y."/>
            <person name="Tanahashi T."/>
            <person name="Sakakibara K."/>
            <person name="Fujita T."/>
            <person name="Oishi K."/>
            <person name="Shin-I T."/>
            <person name="Kuroki Y."/>
            <person name="Toyoda A."/>
            <person name="Suzuki Y."/>
            <person name="Hashimoto A."/>
            <person name="Yamaguchi K."/>
            <person name="Sugano A."/>
            <person name="Kohara Y."/>
            <person name="Fujiyama A."/>
            <person name="Anterola A."/>
            <person name="Aoki S."/>
            <person name="Ashton N."/>
            <person name="Barbazuk W.B."/>
            <person name="Barker E."/>
            <person name="Bennetzen J."/>
            <person name="Bezanilla M."/>
            <person name="Blankenship R."/>
            <person name="Cho S.H."/>
            <person name="Dutcher S."/>
            <person name="Estelle M."/>
            <person name="Fawcett J.A."/>
            <person name="Gundlach H."/>
            <person name="Hanada K."/>
            <person name="Heyl A."/>
            <person name="Hicks K.A."/>
            <person name="Hugh J."/>
            <person name="Lohr M."/>
            <person name="Mayer K."/>
            <person name="Melkozernov A."/>
            <person name="Murata T."/>
            <person name="Nelson D."/>
            <person name="Pils B."/>
            <person name="Prigge M."/>
            <person name="Reiss B."/>
            <person name="Renner T."/>
            <person name="Rombauts S."/>
            <person name="Rushton P."/>
            <person name="Sanderfoot A."/>
            <person name="Schween G."/>
            <person name="Shiu S.-H."/>
            <person name="Stueber K."/>
            <person name="Theodoulou F.L."/>
            <person name="Tu H."/>
            <person name="Van de Peer Y."/>
            <person name="Verrier P.J."/>
            <person name="Waters E."/>
            <person name="Wood A."/>
            <person name="Yang L."/>
            <person name="Cove D."/>
            <person name="Cuming A."/>
            <person name="Hasebe M."/>
            <person name="Lucas S."/>
            <person name="Mishler D.B."/>
            <person name="Reski R."/>
            <person name="Grigoriev I."/>
            <person name="Quatrano R.S."/>
            <person name="Boore J.L."/>
        </authorList>
    </citation>
    <scope>NUCLEOTIDE SEQUENCE [LARGE SCALE GENOMIC DNA]</scope>
    <source>
        <strain evidence="5 6">cv. Gransden 2004</strain>
    </source>
</reference>
<feature type="repeat" description="TPR" evidence="3">
    <location>
        <begin position="271"/>
        <end position="304"/>
    </location>
</feature>
<dbReference type="Gramene" id="Pp3c7_11860V3.3">
    <property type="protein sequence ID" value="Pp3c7_11860V3.3"/>
    <property type="gene ID" value="Pp3c7_11860"/>
</dbReference>
<dbReference type="InterPro" id="IPR011990">
    <property type="entry name" value="TPR-like_helical_dom_sf"/>
</dbReference>
<evidence type="ECO:0000313" key="5">
    <source>
        <dbReference type="EnsemblPlants" id="Pp3c7_11860V3.1"/>
    </source>
</evidence>
<reference evidence="4 6" key="2">
    <citation type="journal article" date="2018" name="Plant J.">
        <title>The Physcomitrella patens chromosome-scale assembly reveals moss genome structure and evolution.</title>
        <authorList>
            <person name="Lang D."/>
            <person name="Ullrich K.K."/>
            <person name="Murat F."/>
            <person name="Fuchs J."/>
            <person name="Jenkins J."/>
            <person name="Haas F.B."/>
            <person name="Piednoel M."/>
            <person name="Gundlach H."/>
            <person name="Van Bel M."/>
            <person name="Meyberg R."/>
            <person name="Vives C."/>
            <person name="Morata J."/>
            <person name="Symeonidi A."/>
            <person name="Hiss M."/>
            <person name="Muchero W."/>
            <person name="Kamisugi Y."/>
            <person name="Saleh O."/>
            <person name="Blanc G."/>
            <person name="Decker E.L."/>
            <person name="van Gessel N."/>
            <person name="Grimwood J."/>
            <person name="Hayes R.D."/>
            <person name="Graham S.W."/>
            <person name="Gunter L.E."/>
            <person name="McDaniel S.F."/>
            <person name="Hoernstein S.N.W."/>
            <person name="Larsson A."/>
            <person name="Li F.W."/>
            <person name="Perroud P.F."/>
            <person name="Phillips J."/>
            <person name="Ranjan P."/>
            <person name="Rokshar D.S."/>
            <person name="Rothfels C.J."/>
            <person name="Schneider L."/>
            <person name="Shu S."/>
            <person name="Stevenson D.W."/>
            <person name="Thummler F."/>
            <person name="Tillich M."/>
            <person name="Villarreal Aguilar J.C."/>
            <person name="Widiez T."/>
            <person name="Wong G.K."/>
            <person name="Wymore A."/>
            <person name="Zhang Y."/>
            <person name="Zimmer A.D."/>
            <person name="Quatrano R.S."/>
            <person name="Mayer K.F.X."/>
            <person name="Goodstein D."/>
            <person name="Casacuberta J.M."/>
            <person name="Vandepoele K."/>
            <person name="Reski R."/>
            <person name="Cuming A.C."/>
            <person name="Tuskan G.A."/>
            <person name="Maumus F."/>
            <person name="Salse J."/>
            <person name="Schmutz J."/>
            <person name="Rensing S.A."/>
        </authorList>
    </citation>
    <scope>NUCLEOTIDE SEQUENCE [LARGE SCALE GENOMIC DNA]</scope>
    <source>
        <strain evidence="5 6">cv. Gransden 2004</strain>
    </source>
</reference>
<evidence type="ECO:0000313" key="6">
    <source>
        <dbReference type="Proteomes" id="UP000006727"/>
    </source>
</evidence>
<dbReference type="RefSeq" id="XP_024380892.1">
    <property type="nucleotide sequence ID" value="XM_024525124.2"/>
</dbReference>
<dbReference type="EMBL" id="ABEU02000007">
    <property type="protein sequence ID" value="PNR51099.1"/>
    <property type="molecule type" value="Genomic_DNA"/>
</dbReference>
<evidence type="ECO:0000256" key="3">
    <source>
        <dbReference type="PROSITE-ProRule" id="PRU00339"/>
    </source>
</evidence>
<organism evidence="4">
    <name type="scientific">Physcomitrium patens</name>
    <name type="common">Spreading-leaved earth moss</name>
    <name type="synonym">Physcomitrella patens</name>
    <dbReference type="NCBI Taxonomy" id="3218"/>
    <lineage>
        <taxon>Eukaryota</taxon>
        <taxon>Viridiplantae</taxon>
        <taxon>Streptophyta</taxon>
        <taxon>Embryophyta</taxon>
        <taxon>Bryophyta</taxon>
        <taxon>Bryophytina</taxon>
        <taxon>Bryopsida</taxon>
        <taxon>Funariidae</taxon>
        <taxon>Funariales</taxon>
        <taxon>Funariaceae</taxon>
        <taxon>Physcomitrium</taxon>
    </lineage>
</organism>
<protein>
    <submittedName>
        <fullName evidence="4 5">Uncharacterized protein</fullName>
    </submittedName>
</protein>
<dbReference type="PANTHER" id="PTHR44858:SF17">
    <property type="match status" value="1"/>
</dbReference>
<dbReference type="SMART" id="SM00028">
    <property type="entry name" value="TPR"/>
    <property type="match status" value="5"/>
</dbReference>
<name>A0A2K1KBF4_PHYPA</name>
<gene>
    <name evidence="5" type="primary">LOC112284835</name>
    <name evidence="4" type="ORF">PHYPA_010285</name>
</gene>
<dbReference type="SUPFAM" id="SSF48452">
    <property type="entry name" value="TPR-like"/>
    <property type="match status" value="1"/>
</dbReference>
<evidence type="ECO:0000256" key="2">
    <source>
        <dbReference type="ARBA" id="ARBA00022803"/>
    </source>
</evidence>
<accession>A0A2K1KBF4</accession>
<evidence type="ECO:0000256" key="1">
    <source>
        <dbReference type="ARBA" id="ARBA00022737"/>
    </source>
</evidence>
<dbReference type="Proteomes" id="UP000006727">
    <property type="component" value="Chromosome 7"/>
</dbReference>
<feature type="repeat" description="TPR" evidence="3">
    <location>
        <begin position="203"/>
        <end position="236"/>
    </location>
</feature>
<dbReference type="EnsemblPlants" id="Pp3c7_11860V3.1">
    <property type="protein sequence ID" value="Pp3c7_11860V3.1"/>
    <property type="gene ID" value="Pp3c7_11860"/>
</dbReference>
<dbReference type="EnsemblPlants" id="Pp3c7_11860V3.3">
    <property type="protein sequence ID" value="Pp3c7_11860V3.3"/>
    <property type="gene ID" value="Pp3c7_11860"/>
</dbReference>
<evidence type="ECO:0000313" key="4">
    <source>
        <dbReference type="EMBL" id="PNR51099.1"/>
    </source>
</evidence>
<keyword evidence="6" id="KW-1185">Reference proteome</keyword>
<dbReference type="STRING" id="3218.A0A2K1KBF4"/>
<dbReference type="KEGG" id="ppp:112284835"/>